<dbReference type="Gene3D" id="3.20.20.120">
    <property type="entry name" value="Enolase-like C-terminal domain"/>
    <property type="match status" value="1"/>
</dbReference>
<dbReference type="Proteomes" id="UP000184031">
    <property type="component" value="Unassembled WGS sequence"/>
</dbReference>
<dbReference type="SUPFAM" id="SSF54826">
    <property type="entry name" value="Enolase N-terminal domain-like"/>
    <property type="match status" value="1"/>
</dbReference>
<dbReference type="InterPro" id="IPR013342">
    <property type="entry name" value="Mandelate_racemase_C"/>
</dbReference>
<dbReference type="SMART" id="SM00922">
    <property type="entry name" value="MR_MLE"/>
    <property type="match status" value="1"/>
</dbReference>
<keyword evidence="6" id="KW-1185">Reference proteome</keyword>
<dbReference type="SFLD" id="SFLDG00179">
    <property type="entry name" value="mandelate_racemase"/>
    <property type="match status" value="1"/>
</dbReference>
<dbReference type="Pfam" id="PF13378">
    <property type="entry name" value="MR_MLE_C"/>
    <property type="match status" value="1"/>
</dbReference>
<dbReference type="PANTHER" id="PTHR48080:SF2">
    <property type="entry name" value="D-GALACTONATE DEHYDRATASE"/>
    <property type="match status" value="1"/>
</dbReference>
<evidence type="ECO:0000313" key="4">
    <source>
        <dbReference type="EMBL" id="SHL26833.1"/>
    </source>
</evidence>
<dbReference type="NCBIfam" id="NF010624">
    <property type="entry name" value="PRK14017.1"/>
    <property type="match status" value="1"/>
</dbReference>
<keyword evidence="1" id="KW-0456">Lyase</keyword>
<dbReference type="SFLD" id="SFLDS00001">
    <property type="entry name" value="Enolase"/>
    <property type="match status" value="1"/>
</dbReference>
<dbReference type="EMBL" id="FOKU01000006">
    <property type="protein sequence ID" value="SFC10873.1"/>
    <property type="molecule type" value="Genomic_DNA"/>
</dbReference>
<dbReference type="Pfam" id="PF02746">
    <property type="entry name" value="MR_MLE_N"/>
    <property type="match status" value="1"/>
</dbReference>
<dbReference type="PANTHER" id="PTHR48080">
    <property type="entry name" value="D-GALACTONATE DEHYDRATASE-RELATED"/>
    <property type="match status" value="1"/>
</dbReference>
<protein>
    <submittedName>
        <fullName evidence="4">Galactonate dehydratase</fullName>
    </submittedName>
</protein>
<dbReference type="AlphaFoldDB" id="A0A1M6Z8X2"/>
<evidence type="ECO:0000256" key="1">
    <source>
        <dbReference type="ARBA" id="ARBA00023239"/>
    </source>
</evidence>
<dbReference type="EMBL" id="FRAT01000008">
    <property type="protein sequence ID" value="SHL26833.1"/>
    <property type="molecule type" value="Genomic_DNA"/>
</dbReference>
<dbReference type="InterPro" id="IPR013341">
    <property type="entry name" value="Mandelate_racemase_N_dom"/>
</dbReference>
<sequence length="389" mass="43559">MKITKINTYICHAYRTNWVFVRVETNVPGLYGVGEATLEYKEHTVAMACQELERDFVGHDPHNIEAFFHLAYRNAYWRGGPVLMSAISAVEMALWDIKGKDLGVPVYQLLGGKLRDAVPCYANGWFASAKSPDEFAEMAKKAVEQGFTALKWDPFGSAYLQIDRKGMDHALSCVAAVCDAIQDKADVIIEAHGRFDVPTAIRLGHALEAFDVLWFEEPIPPQNLEGLAEVKRRIKVPISGGERLYNKWEYKTLFDLKAVDYIQPDVSHAGGIMELKKIAAMAEANHIPFCPHNPSGPVANAATLQLAACVPNFFLLETMSSDVPWRREICDEEVVFTEGKMGIPDKPGLGIDIFPEQMEKYPYKAVGLRHYKNTLTDIRPEGAISYFKN</sequence>
<dbReference type="Gene3D" id="3.30.390.10">
    <property type="entry name" value="Enolase-like, N-terminal domain"/>
    <property type="match status" value="1"/>
</dbReference>
<feature type="domain" description="Mandelate racemase/muconate lactonizing enzyme C-terminal" evidence="2">
    <location>
        <begin position="132"/>
        <end position="237"/>
    </location>
</feature>
<dbReference type="GO" id="GO:0009063">
    <property type="term" value="P:amino acid catabolic process"/>
    <property type="evidence" value="ECO:0007669"/>
    <property type="project" value="InterPro"/>
</dbReference>
<dbReference type="SUPFAM" id="SSF51604">
    <property type="entry name" value="Enolase C-terminal domain-like"/>
    <property type="match status" value="1"/>
</dbReference>
<evidence type="ECO:0000313" key="5">
    <source>
        <dbReference type="Proteomes" id="UP000184031"/>
    </source>
</evidence>
<comment type="caution">
    <text evidence="4">The sequence shown here is derived from an EMBL/GenBank/DDBJ whole genome shotgun (WGS) entry which is preliminary data.</text>
</comment>
<dbReference type="PROSITE" id="PS00908">
    <property type="entry name" value="MR_MLE_1"/>
    <property type="match status" value="1"/>
</dbReference>
<dbReference type="GO" id="GO:0016829">
    <property type="term" value="F:lyase activity"/>
    <property type="evidence" value="ECO:0007669"/>
    <property type="project" value="UniProtKB-KW"/>
</dbReference>
<evidence type="ECO:0000313" key="3">
    <source>
        <dbReference type="EMBL" id="SFC10873.1"/>
    </source>
</evidence>
<proteinExistence type="predicted"/>
<gene>
    <name evidence="3" type="ORF">SAMN04487891_1063</name>
    <name evidence="4" type="ORF">SAMN05216293_3118</name>
</gene>
<dbReference type="InterPro" id="IPR029017">
    <property type="entry name" value="Enolase-like_N"/>
</dbReference>
<reference evidence="4 5" key="1">
    <citation type="submission" date="2016-11" db="EMBL/GenBank/DDBJ databases">
        <authorList>
            <person name="Varghese N."/>
            <person name="Submissions S."/>
        </authorList>
    </citation>
    <scope>NUCLEOTIDE SEQUENCE [LARGE SCALE GENOMIC DNA]</scope>
    <source>
        <strain evidence="4 5">CGMCC 1.12174</strain>
        <strain evidence="3 6">DSM 26351</strain>
    </source>
</reference>
<dbReference type="RefSeq" id="WP_072881535.1">
    <property type="nucleotide sequence ID" value="NZ_FOKU01000006.1"/>
</dbReference>
<dbReference type="InterPro" id="IPR036849">
    <property type="entry name" value="Enolase-like_C_sf"/>
</dbReference>
<dbReference type="Proteomes" id="UP000198940">
    <property type="component" value="Unassembled WGS sequence"/>
</dbReference>
<accession>A0A1M6Z8X2</accession>
<organism evidence="4 5">
    <name type="scientific">Flagellimonas taeanensis</name>
    <dbReference type="NCBI Taxonomy" id="1005926"/>
    <lineage>
        <taxon>Bacteria</taxon>
        <taxon>Pseudomonadati</taxon>
        <taxon>Bacteroidota</taxon>
        <taxon>Flavobacteriia</taxon>
        <taxon>Flavobacteriales</taxon>
        <taxon>Flavobacteriaceae</taxon>
        <taxon>Flagellimonas</taxon>
    </lineage>
</organism>
<dbReference type="InterPro" id="IPR018110">
    <property type="entry name" value="Mandel_Rmase/mucon_lact_enz_CS"/>
</dbReference>
<dbReference type="InterPro" id="IPR034593">
    <property type="entry name" value="DgoD-like"/>
</dbReference>
<dbReference type="CDD" id="cd03316">
    <property type="entry name" value="MR_like"/>
    <property type="match status" value="1"/>
</dbReference>
<dbReference type="InterPro" id="IPR029065">
    <property type="entry name" value="Enolase_C-like"/>
</dbReference>
<evidence type="ECO:0000259" key="2">
    <source>
        <dbReference type="SMART" id="SM00922"/>
    </source>
</evidence>
<dbReference type="OrthoDB" id="9775391at2"/>
<evidence type="ECO:0000313" key="6">
    <source>
        <dbReference type="Proteomes" id="UP000198940"/>
    </source>
</evidence>
<dbReference type="GO" id="GO:0016854">
    <property type="term" value="F:racemase and epimerase activity"/>
    <property type="evidence" value="ECO:0007669"/>
    <property type="project" value="UniProtKB-ARBA"/>
</dbReference>
<name>A0A1M6Z8X2_9FLAO</name>
<dbReference type="STRING" id="1055723.SAMN05216293_3118"/>